<protein>
    <submittedName>
        <fullName evidence="1">ClbS/DfsB family four-helix bundle protein</fullName>
    </submittedName>
</protein>
<dbReference type="RefSeq" id="WP_142592339.1">
    <property type="nucleotide sequence ID" value="NZ_CABFWF030000010.1"/>
</dbReference>
<reference evidence="1 2" key="1">
    <citation type="submission" date="2020-11" db="EMBL/GenBank/DDBJ databases">
        <authorList>
            <person name="Lassalle F."/>
        </authorList>
    </citation>
    <scope>NUCLEOTIDE SEQUENCE [LARGE SCALE GENOMIC DNA]</scope>
    <source>
        <strain evidence="1 2">JC140</strain>
    </source>
</reference>
<gene>
    <name evidence="1" type="ORF">REJC140_03262</name>
</gene>
<evidence type="ECO:0000313" key="1">
    <source>
        <dbReference type="EMBL" id="CAD7034012.1"/>
    </source>
</evidence>
<organism evidence="1 2">
    <name type="scientific">Pseudorhizobium endolithicum</name>
    <dbReference type="NCBI Taxonomy" id="1191678"/>
    <lineage>
        <taxon>Bacteria</taxon>
        <taxon>Pseudomonadati</taxon>
        <taxon>Pseudomonadota</taxon>
        <taxon>Alphaproteobacteria</taxon>
        <taxon>Hyphomicrobiales</taxon>
        <taxon>Rhizobiaceae</taxon>
        <taxon>Rhizobium/Agrobacterium group</taxon>
        <taxon>Pseudorhizobium</taxon>
    </lineage>
</organism>
<dbReference type="EMBL" id="CABFWF030000010">
    <property type="protein sequence ID" value="CAD7034012.1"/>
    <property type="molecule type" value="Genomic_DNA"/>
</dbReference>
<name>A0ABM8PJW6_9HYPH</name>
<dbReference type="Gene3D" id="1.20.120.450">
    <property type="entry name" value="dinb family like domain"/>
    <property type="match status" value="1"/>
</dbReference>
<dbReference type="PANTHER" id="PTHR40658:SF3">
    <property type="entry name" value="CLBS_DFSB FAMILY FOUR-HELIX BUNDLE PROTEIN"/>
    <property type="match status" value="1"/>
</dbReference>
<keyword evidence="2" id="KW-1185">Reference proteome</keyword>
<sequence length="163" mass="18210">MAVPVNKAELLSAMKDNFAKLEKELASISPKEALAAAMDGHVSGTKMSVNDLLAYLIGLGELVLKWTRIRSEGGEPDFPETGFNWNRLSPLAQKFYQDYSCLDFATGIEKLRSTHKHLVALVEESSNEALYGKSWHEKWTLERIRLSPGHIRRPRSSSGIPRG</sequence>
<dbReference type="InterPro" id="IPR034660">
    <property type="entry name" value="DinB/YfiT-like"/>
</dbReference>
<comment type="caution">
    <text evidence="1">The sequence shown here is derived from an EMBL/GenBank/DDBJ whole genome shotgun (WGS) entry which is preliminary data.</text>
</comment>
<dbReference type="PANTHER" id="PTHR40658">
    <property type="match status" value="1"/>
</dbReference>
<proteinExistence type="predicted"/>
<accession>A0ABM8PJW6</accession>
<evidence type="ECO:0000313" key="2">
    <source>
        <dbReference type="Proteomes" id="UP000606921"/>
    </source>
</evidence>
<dbReference type="Pfam" id="PF08020">
    <property type="entry name" value="DUF1706"/>
    <property type="match status" value="1"/>
</dbReference>
<dbReference type="InterPro" id="IPR012550">
    <property type="entry name" value="DUF1706"/>
</dbReference>
<dbReference type="Proteomes" id="UP000606921">
    <property type="component" value="Unassembled WGS sequence"/>
</dbReference>